<dbReference type="CDD" id="cd02440">
    <property type="entry name" value="AdoMet_MTases"/>
    <property type="match status" value="1"/>
</dbReference>
<dbReference type="PANTHER" id="PTHR43591">
    <property type="entry name" value="METHYLTRANSFERASE"/>
    <property type="match status" value="1"/>
</dbReference>
<comment type="caution">
    <text evidence="3">The sequence shown here is derived from an EMBL/GenBank/DDBJ whole genome shotgun (WGS) entry which is preliminary data.</text>
</comment>
<protein>
    <recommendedName>
        <fullName evidence="5">Methyltransferase</fullName>
    </recommendedName>
</protein>
<evidence type="ECO:0000313" key="4">
    <source>
        <dbReference type="Proteomes" id="UP000288168"/>
    </source>
</evidence>
<reference evidence="3 4" key="1">
    <citation type="submission" date="2017-06" db="EMBL/GenBank/DDBJ databases">
        <title>Comparative genomic analysis of Ambrosia Fusariam Clade fungi.</title>
        <authorList>
            <person name="Stajich J.E."/>
            <person name="Carrillo J."/>
            <person name="Kijimoto T."/>
            <person name="Eskalen A."/>
            <person name="O'Donnell K."/>
            <person name="Kasson M."/>
        </authorList>
    </citation>
    <scope>NUCLEOTIDE SEQUENCE [LARGE SCALE GENOMIC DNA]</scope>
    <source>
        <strain evidence="3 4">NRRL62584</strain>
    </source>
</reference>
<dbReference type="InterPro" id="IPR008775">
    <property type="entry name" value="Phytyl_CoA_dOase-like"/>
</dbReference>
<dbReference type="SUPFAM" id="SSF51197">
    <property type="entry name" value="Clavaminate synthase-like"/>
    <property type="match status" value="1"/>
</dbReference>
<comment type="similarity">
    <text evidence="1">Belongs to the methyltransferase superfamily. LaeA methyltransferase family.</text>
</comment>
<sequence>MPLRTSTVAVKLFPPVSGLRGKSYTVAHKMLNHPLYRDVAKELLRDVTCVPLERRNTTKVYLDPVLATSQAFSRKGPSATQPLRRDDSPQHPIHPEGSSASSLLGLLVAGTKCVWENGATQLLVGSHVYGDDRPPVDPDLCSTAEIDIGDAITIIGSIWHDAGENKANERRIIYSMHMTKGCYTSDENQFLAIPWEIVEKYDPQVQALLGYTISQPNLNTVEQQDATEDPGVVGLGDDDSAIDSDSYHESTASVTASIFEYRTIRGRTYQSSKTTEYWAPNDDKHLEGFEVAGFLTWELDLVFGPCNDFADEYPSAEVIGVDISPTQPDWVPPNLSFQIDDAQLDWTFEPESFDFIHVRYMQGAIDDWPKFYRQMFRFLKPGGWFQHLEPDIELGCDNPDVKVDKEHIFQRWAQLFYDAGNKLGRTFMFRDNSMDQWASEAGFTEVTHRKFKIPYGGWAKDKKLKQLGKLTGFYLDLSLDGFAVYPVGQILGWSFDEVQVLVAQMRAAVRNPNNLTYGNMHVVYGQKPEEET</sequence>
<proteinExistence type="inferred from homology"/>
<dbReference type="SUPFAM" id="SSF53335">
    <property type="entry name" value="S-adenosyl-L-methionine-dependent methyltransferases"/>
    <property type="match status" value="1"/>
</dbReference>
<keyword evidence="4" id="KW-1185">Reference proteome</keyword>
<dbReference type="Pfam" id="PF13489">
    <property type="entry name" value="Methyltransf_23"/>
    <property type="match status" value="1"/>
</dbReference>
<dbReference type="EMBL" id="NKCI01000260">
    <property type="protein sequence ID" value="RSL45546.1"/>
    <property type="molecule type" value="Genomic_DNA"/>
</dbReference>
<organism evidence="3 4">
    <name type="scientific">Fusarium duplospermum</name>
    <dbReference type="NCBI Taxonomy" id="1325734"/>
    <lineage>
        <taxon>Eukaryota</taxon>
        <taxon>Fungi</taxon>
        <taxon>Dikarya</taxon>
        <taxon>Ascomycota</taxon>
        <taxon>Pezizomycotina</taxon>
        <taxon>Sordariomycetes</taxon>
        <taxon>Hypocreomycetidae</taxon>
        <taxon>Hypocreales</taxon>
        <taxon>Nectriaceae</taxon>
        <taxon>Fusarium</taxon>
        <taxon>Fusarium solani species complex</taxon>
    </lineage>
</organism>
<dbReference type="AlphaFoldDB" id="A0A428NXM7"/>
<gene>
    <name evidence="3" type="ORF">CEP54_014224</name>
</gene>
<evidence type="ECO:0000256" key="1">
    <source>
        <dbReference type="ARBA" id="ARBA00038158"/>
    </source>
</evidence>
<evidence type="ECO:0000313" key="3">
    <source>
        <dbReference type="EMBL" id="RSL45546.1"/>
    </source>
</evidence>
<evidence type="ECO:0000256" key="2">
    <source>
        <dbReference type="SAM" id="MobiDB-lite"/>
    </source>
</evidence>
<dbReference type="Gene3D" id="3.40.50.150">
    <property type="entry name" value="Vaccinia Virus protein VP39"/>
    <property type="match status" value="1"/>
</dbReference>
<accession>A0A428NXM7</accession>
<name>A0A428NXM7_9HYPO</name>
<dbReference type="Proteomes" id="UP000288168">
    <property type="component" value="Unassembled WGS sequence"/>
</dbReference>
<dbReference type="Gene3D" id="2.60.120.620">
    <property type="entry name" value="q2cbj1_9rhob like domain"/>
    <property type="match status" value="1"/>
</dbReference>
<dbReference type="STRING" id="1325734.A0A428NXM7"/>
<dbReference type="InterPro" id="IPR029063">
    <property type="entry name" value="SAM-dependent_MTases_sf"/>
</dbReference>
<dbReference type="GO" id="GO:0008168">
    <property type="term" value="F:methyltransferase activity"/>
    <property type="evidence" value="ECO:0007669"/>
    <property type="project" value="TreeGrafter"/>
</dbReference>
<dbReference type="PANTHER" id="PTHR43591:SF10">
    <property type="entry name" value="ABC TRANSMEMBRANE TYPE-1 DOMAIN-CONTAINING PROTEIN-RELATED"/>
    <property type="match status" value="1"/>
</dbReference>
<dbReference type="OrthoDB" id="2013972at2759"/>
<dbReference type="Pfam" id="PF05721">
    <property type="entry name" value="PhyH"/>
    <property type="match status" value="1"/>
</dbReference>
<evidence type="ECO:0008006" key="5">
    <source>
        <dbReference type="Google" id="ProtNLM"/>
    </source>
</evidence>
<feature type="region of interest" description="Disordered" evidence="2">
    <location>
        <begin position="73"/>
        <end position="98"/>
    </location>
</feature>